<feature type="region of interest" description="Disordered" evidence="1">
    <location>
        <begin position="62"/>
        <end position="219"/>
    </location>
</feature>
<keyword evidence="2" id="KW-0732">Signal</keyword>
<feature type="chain" id="PRO_5045588644" evidence="2">
    <location>
        <begin position="19"/>
        <end position="466"/>
    </location>
</feature>
<evidence type="ECO:0000256" key="2">
    <source>
        <dbReference type="SAM" id="SignalP"/>
    </source>
</evidence>
<organism evidence="3 4">
    <name type="scientific">Xylocopa violacea</name>
    <name type="common">Violet carpenter bee</name>
    <name type="synonym">Apis violacea</name>
    <dbReference type="NCBI Taxonomy" id="135666"/>
    <lineage>
        <taxon>Eukaryota</taxon>
        <taxon>Metazoa</taxon>
        <taxon>Ecdysozoa</taxon>
        <taxon>Arthropoda</taxon>
        <taxon>Hexapoda</taxon>
        <taxon>Insecta</taxon>
        <taxon>Pterygota</taxon>
        <taxon>Neoptera</taxon>
        <taxon>Endopterygota</taxon>
        <taxon>Hymenoptera</taxon>
        <taxon>Apocrita</taxon>
        <taxon>Aculeata</taxon>
        <taxon>Apoidea</taxon>
        <taxon>Anthophila</taxon>
        <taxon>Apidae</taxon>
        <taxon>Xylocopa</taxon>
        <taxon>Xylocopa</taxon>
    </lineage>
</organism>
<evidence type="ECO:0000256" key="1">
    <source>
        <dbReference type="SAM" id="MobiDB-lite"/>
    </source>
</evidence>
<evidence type="ECO:0000313" key="3">
    <source>
        <dbReference type="EMBL" id="CAL7939012.1"/>
    </source>
</evidence>
<keyword evidence="4" id="KW-1185">Reference proteome</keyword>
<dbReference type="EMBL" id="CAXAJV020001289">
    <property type="protein sequence ID" value="CAL7939012.1"/>
    <property type="molecule type" value="Genomic_DNA"/>
</dbReference>
<feature type="compositionally biased region" description="Basic and acidic residues" evidence="1">
    <location>
        <begin position="135"/>
        <end position="188"/>
    </location>
</feature>
<sequence>MKTVYCFLVVLLSQQAICAVVRNPPAFSKPVYSDSYLPAAMQVIYHAVEQLKILQSEDTIQSSTVMSKPPSTLPITPTTQDQQTTTQESPVITASTTTQPLDETEEEVPNTEEVSTDKKEDSKIDETSEQNPEASKLEESSKGETEESKTDDEVLKTKPEESKMEETLEDKEESKVEKTSEDKMEDGKPGIGQESVQDSPLHQETPEVNEETPETNYATPETNYEVAEEVHAAQETNQEVPEENHEWIAPFHTSTETKLEATTESGNPVDSSTERGSIGGYEEKKKEPTIDSVVQDVYQILKPTPSKFADDVEPSGESKSVLAISVEKMESVEEEDDETRFTRLGEKVTQVPRPSLSSYLRRSKVPPSATLQQLASLYDSLSKDARKQGFGKYTGYSDEVLNTLETSAEGGIGPQLKKILAKLLERNELTREDARTRTSQAVRDLDNPSSILSKELRRLLPLRYSP</sequence>
<gene>
    <name evidence="3" type="ORF">XYLVIOL_LOCUS3630</name>
</gene>
<dbReference type="Proteomes" id="UP001642520">
    <property type="component" value="Unassembled WGS sequence"/>
</dbReference>
<protein>
    <submittedName>
        <fullName evidence="3">Uncharacterized protein</fullName>
    </submittedName>
</protein>
<feature type="compositionally biased region" description="Polar residues" evidence="1">
    <location>
        <begin position="62"/>
        <end position="75"/>
    </location>
</feature>
<comment type="caution">
    <text evidence="3">The sequence shown here is derived from an EMBL/GenBank/DDBJ whole genome shotgun (WGS) entry which is preliminary data.</text>
</comment>
<feature type="compositionally biased region" description="Low complexity" evidence="1">
    <location>
        <begin position="76"/>
        <end position="87"/>
    </location>
</feature>
<accession>A0ABP1NDC2</accession>
<feature type="compositionally biased region" description="Basic and acidic residues" evidence="1">
    <location>
        <begin position="115"/>
        <end position="126"/>
    </location>
</feature>
<feature type="compositionally biased region" description="Polar residues" evidence="1">
    <location>
        <begin position="262"/>
        <end position="275"/>
    </location>
</feature>
<feature type="compositionally biased region" description="Polar residues" evidence="1">
    <location>
        <begin position="88"/>
        <end position="101"/>
    </location>
</feature>
<proteinExistence type="predicted"/>
<feature type="region of interest" description="Disordered" evidence="1">
    <location>
        <begin position="257"/>
        <end position="290"/>
    </location>
</feature>
<reference evidence="3 4" key="1">
    <citation type="submission" date="2024-08" db="EMBL/GenBank/DDBJ databases">
        <authorList>
            <person name="Will J Nash"/>
            <person name="Angela Man"/>
            <person name="Seanna McTaggart"/>
            <person name="Kendall Baker"/>
            <person name="Tom Barker"/>
            <person name="Leah Catchpole"/>
            <person name="Alex Durrant"/>
            <person name="Karim Gharbi"/>
            <person name="Naomi Irish"/>
            <person name="Gemy Kaithakottil"/>
            <person name="Debby Ku"/>
            <person name="Aaliyah Providence"/>
            <person name="Felix Shaw"/>
            <person name="David Swarbreck"/>
            <person name="Chris Watkins"/>
            <person name="Ann M. McCartney"/>
            <person name="Giulio Formenti"/>
            <person name="Alice Mouton"/>
            <person name="Noel Vella"/>
            <person name="Bjorn M von Reumont"/>
            <person name="Adriana Vella"/>
            <person name="Wilfried Haerty"/>
        </authorList>
    </citation>
    <scope>NUCLEOTIDE SEQUENCE [LARGE SCALE GENOMIC DNA]</scope>
</reference>
<feature type="signal peptide" evidence="2">
    <location>
        <begin position="1"/>
        <end position="18"/>
    </location>
</feature>
<name>A0ABP1NDC2_XYLVO</name>
<evidence type="ECO:0000313" key="4">
    <source>
        <dbReference type="Proteomes" id="UP001642520"/>
    </source>
</evidence>